<name>B8JHN6_ANAD2</name>
<protein>
    <submittedName>
        <fullName evidence="2">Uncharacterized protein</fullName>
    </submittedName>
</protein>
<accession>B8JHN6</accession>
<dbReference type="KEGG" id="acp:A2cp1_3418"/>
<feature type="transmembrane region" description="Helical" evidence="1">
    <location>
        <begin position="6"/>
        <end position="29"/>
    </location>
</feature>
<dbReference type="HOGENOM" id="CLU_2875832_0_0_7"/>
<proteinExistence type="predicted"/>
<keyword evidence="3" id="KW-1185">Reference proteome</keyword>
<dbReference type="AlphaFoldDB" id="B8JHN6"/>
<evidence type="ECO:0000313" key="2">
    <source>
        <dbReference type="EMBL" id="ACL66748.1"/>
    </source>
</evidence>
<sequence>MDPLVALLAIPVGLALTWISCYVAAHAVLTAWRRHRLRQVAAEEDLADARAEERLARMRTRG</sequence>
<keyword evidence="1" id="KW-0472">Membrane</keyword>
<reference evidence="2" key="1">
    <citation type="submission" date="2009-01" db="EMBL/GenBank/DDBJ databases">
        <title>Complete sequence of Anaeromyxobacter dehalogenans 2CP-1.</title>
        <authorList>
            <consortium name="US DOE Joint Genome Institute"/>
            <person name="Lucas S."/>
            <person name="Copeland A."/>
            <person name="Lapidus A."/>
            <person name="Glavina del Rio T."/>
            <person name="Dalin E."/>
            <person name="Tice H."/>
            <person name="Bruce D."/>
            <person name="Goodwin L."/>
            <person name="Pitluck S."/>
            <person name="Saunders E."/>
            <person name="Brettin T."/>
            <person name="Detter J.C."/>
            <person name="Han C."/>
            <person name="Larimer F."/>
            <person name="Land M."/>
            <person name="Hauser L."/>
            <person name="Kyrpides N."/>
            <person name="Ovchinnikova G."/>
            <person name="Beliaev A.S."/>
            <person name="Richardson P."/>
        </authorList>
    </citation>
    <scope>NUCLEOTIDE SEQUENCE</scope>
    <source>
        <strain evidence="2">2CP-1</strain>
    </source>
</reference>
<dbReference type="EMBL" id="CP001359">
    <property type="protein sequence ID" value="ACL66748.1"/>
    <property type="molecule type" value="Genomic_DNA"/>
</dbReference>
<evidence type="ECO:0000313" key="3">
    <source>
        <dbReference type="Proteomes" id="UP000007089"/>
    </source>
</evidence>
<dbReference type="Proteomes" id="UP000007089">
    <property type="component" value="Chromosome"/>
</dbReference>
<evidence type="ECO:0000256" key="1">
    <source>
        <dbReference type="SAM" id="Phobius"/>
    </source>
</evidence>
<gene>
    <name evidence="2" type="ordered locus">A2cp1_3418</name>
</gene>
<dbReference type="RefSeq" id="WP_015934556.1">
    <property type="nucleotide sequence ID" value="NC_011891.1"/>
</dbReference>
<keyword evidence="1" id="KW-1133">Transmembrane helix</keyword>
<keyword evidence="1" id="KW-0812">Transmembrane</keyword>
<organism evidence="2 3">
    <name type="scientific">Anaeromyxobacter dehalogenans (strain ATCC BAA-258 / DSM 21875 / 2CP-1)</name>
    <dbReference type="NCBI Taxonomy" id="455488"/>
    <lineage>
        <taxon>Bacteria</taxon>
        <taxon>Pseudomonadati</taxon>
        <taxon>Myxococcota</taxon>
        <taxon>Myxococcia</taxon>
        <taxon>Myxococcales</taxon>
        <taxon>Cystobacterineae</taxon>
        <taxon>Anaeromyxobacteraceae</taxon>
        <taxon>Anaeromyxobacter</taxon>
    </lineage>
</organism>